<name>A0A6J6BE38_9ZZZZ</name>
<dbReference type="SUPFAM" id="SSF53383">
    <property type="entry name" value="PLP-dependent transferases"/>
    <property type="match status" value="1"/>
</dbReference>
<accession>A0A6J6BE38</accession>
<dbReference type="InterPro" id="IPR015422">
    <property type="entry name" value="PyrdxlP-dep_Trfase_small"/>
</dbReference>
<gene>
    <name evidence="2" type="ORF">UFOPK1493_00074</name>
</gene>
<proteinExistence type="predicted"/>
<dbReference type="Pfam" id="PF00266">
    <property type="entry name" value="Aminotran_5"/>
    <property type="match status" value="1"/>
</dbReference>
<evidence type="ECO:0000259" key="1">
    <source>
        <dbReference type="Pfam" id="PF00266"/>
    </source>
</evidence>
<reference evidence="2" key="1">
    <citation type="submission" date="2020-05" db="EMBL/GenBank/DDBJ databases">
        <authorList>
            <person name="Chiriac C."/>
            <person name="Salcher M."/>
            <person name="Ghai R."/>
            <person name="Kavagutti S V."/>
        </authorList>
    </citation>
    <scope>NUCLEOTIDE SEQUENCE</scope>
</reference>
<protein>
    <submittedName>
        <fullName evidence="2">Unannotated protein</fullName>
    </submittedName>
</protein>
<feature type="domain" description="Aminotransferase class V" evidence="1">
    <location>
        <begin position="24"/>
        <end position="414"/>
    </location>
</feature>
<organism evidence="2">
    <name type="scientific">freshwater metagenome</name>
    <dbReference type="NCBI Taxonomy" id="449393"/>
    <lineage>
        <taxon>unclassified sequences</taxon>
        <taxon>metagenomes</taxon>
        <taxon>ecological metagenomes</taxon>
    </lineage>
</organism>
<sequence length="430" mass="47913">MLDLDVIRAEFPALALTHDDGPRTYLDNPAGTQVPRRVLERMTEALVEWNANMHGNFRTSVRATEMSRQAHLAMADFYHARSEREIVFGPNMTTLTFTMARALAGRFREGDEIITTHMEHEGNNSPWRIMAAERGLVVHTVPFDRHTYELDLDVFDALVTERTRFAAINVASNLLGTINPVEHMVRRLREVGAITYLDAVQYAPHGPIDVQALGCDFLVASAYKFYGPHQGVLYGREELLAELPVSKLRNVPDVAPDRWETGCQSLEGQAGTIGAVEYLQWVGRTMGQEFRADDGELPERTVEVHAALRAMVAHEEVLAARLIAGLQQVTGVRVHGITDPAAFHRRVPTVSFTVDGPAPVDPAEVARFLDRHGVYVWNGHSYAVPVVEWLGLLSRGGVVRVGPTHYNTVEEIDRCVSLVDEFVSRHRTAA</sequence>
<dbReference type="PANTHER" id="PTHR43586:SF21">
    <property type="entry name" value="PYRIDOXAL PHOSPHATE (PLP)-DEPENDENT ASPARTATE AMINOTRANSFERASE SUPERFAMILY"/>
    <property type="match status" value="1"/>
</dbReference>
<dbReference type="NCBIfam" id="TIGR01976">
    <property type="entry name" value="am_tr_V_VC1184"/>
    <property type="match status" value="1"/>
</dbReference>
<evidence type="ECO:0000313" key="2">
    <source>
        <dbReference type="EMBL" id="CAB4537430.1"/>
    </source>
</evidence>
<dbReference type="InterPro" id="IPR015424">
    <property type="entry name" value="PyrdxlP-dep_Trfase"/>
</dbReference>
<dbReference type="InterPro" id="IPR011340">
    <property type="entry name" value="Cys_dSase-rel"/>
</dbReference>
<dbReference type="EMBL" id="CAEZSR010000002">
    <property type="protein sequence ID" value="CAB4537430.1"/>
    <property type="molecule type" value="Genomic_DNA"/>
</dbReference>
<dbReference type="Gene3D" id="3.40.640.10">
    <property type="entry name" value="Type I PLP-dependent aspartate aminotransferase-like (Major domain)"/>
    <property type="match status" value="1"/>
</dbReference>
<dbReference type="InterPro" id="IPR015421">
    <property type="entry name" value="PyrdxlP-dep_Trfase_major"/>
</dbReference>
<dbReference type="Gene3D" id="3.90.1150.10">
    <property type="entry name" value="Aspartate Aminotransferase, domain 1"/>
    <property type="match status" value="1"/>
</dbReference>
<dbReference type="PANTHER" id="PTHR43586">
    <property type="entry name" value="CYSTEINE DESULFURASE"/>
    <property type="match status" value="1"/>
</dbReference>
<dbReference type="InterPro" id="IPR000192">
    <property type="entry name" value="Aminotrans_V_dom"/>
</dbReference>
<dbReference type="AlphaFoldDB" id="A0A6J6BE38"/>